<keyword evidence="2" id="KW-1185">Reference proteome</keyword>
<protein>
    <submittedName>
        <fullName evidence="1">Uncharacterized protein</fullName>
    </submittedName>
</protein>
<dbReference type="EMBL" id="CAXIEN010000014">
    <property type="protein sequence ID" value="CAL1264629.1"/>
    <property type="molecule type" value="Genomic_DNA"/>
</dbReference>
<accession>A0AAV1YZZ7</accession>
<organism evidence="1 2">
    <name type="scientific">Larinioides sclopetarius</name>
    <dbReference type="NCBI Taxonomy" id="280406"/>
    <lineage>
        <taxon>Eukaryota</taxon>
        <taxon>Metazoa</taxon>
        <taxon>Ecdysozoa</taxon>
        <taxon>Arthropoda</taxon>
        <taxon>Chelicerata</taxon>
        <taxon>Arachnida</taxon>
        <taxon>Araneae</taxon>
        <taxon>Araneomorphae</taxon>
        <taxon>Entelegynae</taxon>
        <taxon>Araneoidea</taxon>
        <taxon>Araneidae</taxon>
        <taxon>Larinioides</taxon>
    </lineage>
</organism>
<dbReference type="Proteomes" id="UP001497382">
    <property type="component" value="Unassembled WGS sequence"/>
</dbReference>
<dbReference type="Gene3D" id="3.40.50.300">
    <property type="entry name" value="P-loop containing nucleotide triphosphate hydrolases"/>
    <property type="match status" value="1"/>
</dbReference>
<sequence length="1858" mass="212693">MTPISKDLDSIEDKDTLIQKTFELLKSGGKETQLDHQYKKVILILGDTGNGKTKFTQWVTGDNTELIAKETEEDTGEYIIEDINGTGYSTITSETVYPQLVVDNETNVPYYDCPGFNDTRDSSNEIATTYFIKKIVDHAESVKLIFVINYPSMRKGVDRYNFMNLVKHAADFIRNFEKFRNSTAIVVTKVDNLYVKQGNSFHLVDNDKIIAAVANFLIEIRQDLEGKLRDGFAKEKHFYEAAVKFISILLTKDEEQYARIGIFRRPDQPGPLSEISLLQEGKAHIKRLINKKLTFSEKKYDVFGYTISEKCKLDIHYLVEEINRTFWISLCRLKEEIKEHYYNLVKTIQRTVKSFVTATSFCADLYEAKELSTRLRDGYSRIISLEKDVLNVTSPEDLARIINAVISDLGIDISKNDILEIEMQVKYFKFLQVLSDRKLNMRPCDELFRDISMYLSNAKQNLREDIDDVEPAICKQIESDFQQISKSLQDQIDEKTKLLDVKEALEVLVHYHDAVLKMVGKTENATSIADILKIVRDVTRDININLPKHNALNAIKREKNFLFLKSIDGTKVNFMPSTWTYPFQSVVKHINESKMWYRFLDDLYYKFSEYEIQKNREKLNVAEIEDWGNTDKPQGIIVTKQNYKQFLENIAKYNNEEYDHVKNITLTDLRLEELNQILNLTLKHRTDIRYEEPFIFIRGDYISIREITADIEHNLAEGHENLSAALELGVYRFLHIFALKKVFIDHDISFPGLELIVLSPKWEIIGTRIINLDGIDGKPYSEQTVEDGVNAGGNGKDGEPGMPGKPGGNLFGVGESFINGDNLTVTVNGGDGGPGQHGGNGREGERGTDVEYLTDDDLPIRDNEGTFRVKGYLCEKTSDWVDYHKFSSPTENARYKIFASHGQRGGNGGNGGKGGKGGNPGIVSIFSLNRDSNIKICANEGKNGMDGRGGEGGSGGINGQDMIARIRSQPAGIPVVIGAQRMNEWVHQCNISNETRATAGQNGINGANSRGLKVPELSNAISEPSKIINTYKRYAMQHLIYRFKKALLFPFIALLNGSDEIKRIYDIFGFIDEVQVLEGEYLKLSKKLDFVPFYQSVLGRVAEYAKRIESSENSKEHKIVLSYLYTATLSRIYFLRNKRETDLIIDISRYLDMLKKDIEVVKDLQTASNQICLRTKLKEDYKSQIDRRIDEAKYFIRKQILPEFNSISEQIDIKINLLIDETIGLQEKTNNQTQSLSALREELERSLVLKLVFSALKFVANAVSCLGPIGKTVGSVIGTATSAAESLVTKEIETPSVGDSNTMPNFKTIENELKSFQNETLSYFNKLLEEVLKETEEHPDFFQDTRKKIDNIHKQKHNESETNLEYQEIKALEKELNLEFVKKEEMLECQLEDQKSKNSLKAIQKLKNIVQFRSIMLCFQSKSDSAKLEEISNAINRAQEKFKCLKIYEENIYTSIIPMMKTIEDNLYDLERELDSKSRVILDITKWQVQRILKHVQLQIHELTRGFKAESEIVHCVEMLQEVMTILIHIYDQIQLYQEQLTLAEFIAGISSNTTCIISISDPKLANALNELDRAIKSNLVLKQYKTALHAFSQWVFPFSENYIQKSMLPSHLESVKTLDNLVSTAASHIECMKTKVDLYKTSVMKKDKHLHYGEFNSQNFSTKPFFIWKNKEYRNIMSKLLSGQEVLLKADVKKSPAAKQAFKFSCIDFQFRSSSESLQSELIKILKQYDIKATHMGHSYFKFRDKIYLITSDSQTIYYSFEKNVTGECVRSNAVYNKIKNGDLMLSPFAVWKLKLINSTNKGSFVELEKYKNDISLELAGNGSYVTEDDAFRVEDNDYNIIEIYTELDQYLDLIDF</sequence>
<comment type="caution">
    <text evidence="1">The sequence shown here is derived from an EMBL/GenBank/DDBJ whole genome shotgun (WGS) entry which is preliminary data.</text>
</comment>
<dbReference type="InterPro" id="IPR027417">
    <property type="entry name" value="P-loop_NTPase"/>
</dbReference>
<gene>
    <name evidence="1" type="ORF">LARSCL_LOCUS2088</name>
</gene>
<evidence type="ECO:0000313" key="1">
    <source>
        <dbReference type="EMBL" id="CAL1264629.1"/>
    </source>
</evidence>
<dbReference type="SUPFAM" id="SSF52540">
    <property type="entry name" value="P-loop containing nucleoside triphosphate hydrolases"/>
    <property type="match status" value="1"/>
</dbReference>
<evidence type="ECO:0000313" key="2">
    <source>
        <dbReference type="Proteomes" id="UP001497382"/>
    </source>
</evidence>
<name>A0AAV1YZZ7_9ARAC</name>
<proteinExistence type="predicted"/>
<reference evidence="1 2" key="1">
    <citation type="submission" date="2024-04" db="EMBL/GenBank/DDBJ databases">
        <authorList>
            <person name="Rising A."/>
            <person name="Reimegard J."/>
            <person name="Sonavane S."/>
            <person name="Akerstrom W."/>
            <person name="Nylinder S."/>
            <person name="Hedman E."/>
            <person name="Kallberg Y."/>
        </authorList>
    </citation>
    <scope>NUCLEOTIDE SEQUENCE [LARGE SCALE GENOMIC DNA]</scope>
</reference>